<dbReference type="OrthoDB" id="3713270at2759"/>
<protein>
    <recommendedName>
        <fullName evidence="3">F-box domain-containing protein</fullName>
    </recommendedName>
</protein>
<evidence type="ECO:0000313" key="1">
    <source>
        <dbReference type="EMBL" id="KAF2442446.1"/>
    </source>
</evidence>
<keyword evidence="2" id="KW-1185">Reference proteome</keyword>
<dbReference type="EMBL" id="MU001504">
    <property type="protein sequence ID" value="KAF2442446.1"/>
    <property type="molecule type" value="Genomic_DNA"/>
</dbReference>
<evidence type="ECO:0008006" key="3">
    <source>
        <dbReference type="Google" id="ProtNLM"/>
    </source>
</evidence>
<accession>A0A9P4U9X1</accession>
<reference evidence="1" key="1">
    <citation type="journal article" date="2020" name="Stud. Mycol.">
        <title>101 Dothideomycetes genomes: a test case for predicting lifestyles and emergence of pathogens.</title>
        <authorList>
            <person name="Haridas S."/>
            <person name="Albert R."/>
            <person name="Binder M."/>
            <person name="Bloem J."/>
            <person name="Labutti K."/>
            <person name="Salamov A."/>
            <person name="Andreopoulos B."/>
            <person name="Baker S."/>
            <person name="Barry K."/>
            <person name="Bills G."/>
            <person name="Bluhm B."/>
            <person name="Cannon C."/>
            <person name="Castanera R."/>
            <person name="Culley D."/>
            <person name="Daum C."/>
            <person name="Ezra D."/>
            <person name="Gonzalez J."/>
            <person name="Henrissat B."/>
            <person name="Kuo A."/>
            <person name="Liang C."/>
            <person name="Lipzen A."/>
            <person name="Lutzoni F."/>
            <person name="Magnuson J."/>
            <person name="Mondo S."/>
            <person name="Nolan M."/>
            <person name="Ohm R."/>
            <person name="Pangilinan J."/>
            <person name="Park H.-J."/>
            <person name="Ramirez L."/>
            <person name="Alfaro M."/>
            <person name="Sun H."/>
            <person name="Tritt A."/>
            <person name="Yoshinaga Y."/>
            <person name="Zwiers L.-H."/>
            <person name="Turgeon B."/>
            <person name="Goodwin S."/>
            <person name="Spatafora J."/>
            <person name="Crous P."/>
            <person name="Grigoriev I."/>
        </authorList>
    </citation>
    <scope>NUCLEOTIDE SEQUENCE</scope>
    <source>
        <strain evidence="1">CBS 690.94</strain>
    </source>
</reference>
<sequence>MHHLTTLPTELLLKTYEFLSSFVDAVALSTSCRKLRSLWVAHRCTILAEILPRQFERYADAKRLLSKQRGWECEGRDKHEVGMRDLQLLAENARRVEEAILDIERVFIPVLRGEKYVESWGGKECRIYYVDTSHPASLTLTERARVFRAYYQVKRLMWCNEDAIVAEMALMQLRNLFYVNEMAHWVRTHCANWNLIYLVRASGRAIERLYQEQYGCAAPELRSPRDFERPVMLFFIWDCWQGRLESMVMRGVEGAE</sequence>
<gene>
    <name evidence="1" type="ORF">P171DRAFT_474808</name>
</gene>
<proteinExistence type="predicted"/>
<organism evidence="1 2">
    <name type="scientific">Karstenula rhodostoma CBS 690.94</name>
    <dbReference type="NCBI Taxonomy" id="1392251"/>
    <lineage>
        <taxon>Eukaryota</taxon>
        <taxon>Fungi</taxon>
        <taxon>Dikarya</taxon>
        <taxon>Ascomycota</taxon>
        <taxon>Pezizomycotina</taxon>
        <taxon>Dothideomycetes</taxon>
        <taxon>Pleosporomycetidae</taxon>
        <taxon>Pleosporales</taxon>
        <taxon>Massarineae</taxon>
        <taxon>Didymosphaeriaceae</taxon>
        <taxon>Karstenula</taxon>
    </lineage>
</organism>
<dbReference type="Proteomes" id="UP000799764">
    <property type="component" value="Unassembled WGS sequence"/>
</dbReference>
<name>A0A9P4U9X1_9PLEO</name>
<dbReference type="AlphaFoldDB" id="A0A9P4U9X1"/>
<comment type="caution">
    <text evidence="1">The sequence shown here is derived from an EMBL/GenBank/DDBJ whole genome shotgun (WGS) entry which is preliminary data.</text>
</comment>
<evidence type="ECO:0000313" key="2">
    <source>
        <dbReference type="Proteomes" id="UP000799764"/>
    </source>
</evidence>